<protein>
    <submittedName>
        <fullName evidence="1">Uncharacterized protein</fullName>
    </submittedName>
</protein>
<keyword evidence="2" id="KW-1185">Reference proteome</keyword>
<organism evidence="1 2">
    <name type="scientific">Aquimarina litoralis</name>
    <dbReference type="NCBI Taxonomy" id="584605"/>
    <lineage>
        <taxon>Bacteria</taxon>
        <taxon>Pseudomonadati</taxon>
        <taxon>Bacteroidota</taxon>
        <taxon>Flavobacteriia</taxon>
        <taxon>Flavobacteriales</taxon>
        <taxon>Flavobacteriaceae</taxon>
        <taxon>Aquimarina</taxon>
    </lineage>
</organism>
<evidence type="ECO:0000313" key="2">
    <source>
        <dbReference type="Proteomes" id="UP001501758"/>
    </source>
</evidence>
<sequence length="283" mass="32721">MTTLLLHEDLSIDTKERSNTYSITTSVFIKSSEEPIENNIKSTVRKTFIQKDQIGHLFSVEVLERIQSNKEGIFSLEDKLNIIQHKLVLYTDQKGEIISIVNRGEIAEAWYDQQKILQKTFENDIEDIHVILEGIHQIIHDENEFLSLVKKSDIITLLFPPIYQQHITSEVSISQRKIFADFFDTTDLPFKVDTKVIAIHEVTKGYQIVRSGSLDTQLFDNEMATSLLGNLFKVHPYNINIDANYFEAQDLKENGDIEEGIFFLNIEVPEIYSYRQISKLTSM</sequence>
<accession>A0ABN1IQS0</accession>
<proteinExistence type="predicted"/>
<gene>
    <name evidence="1" type="ORF">GCM10009430_17880</name>
</gene>
<dbReference type="EMBL" id="BAAAGE010000002">
    <property type="protein sequence ID" value="GAA0719151.1"/>
    <property type="molecule type" value="Genomic_DNA"/>
</dbReference>
<dbReference type="Proteomes" id="UP001501758">
    <property type="component" value="Unassembled WGS sequence"/>
</dbReference>
<reference evidence="1 2" key="1">
    <citation type="journal article" date="2019" name="Int. J. Syst. Evol. Microbiol.">
        <title>The Global Catalogue of Microorganisms (GCM) 10K type strain sequencing project: providing services to taxonomists for standard genome sequencing and annotation.</title>
        <authorList>
            <consortium name="The Broad Institute Genomics Platform"/>
            <consortium name="The Broad Institute Genome Sequencing Center for Infectious Disease"/>
            <person name="Wu L."/>
            <person name="Ma J."/>
        </authorList>
    </citation>
    <scope>NUCLEOTIDE SEQUENCE [LARGE SCALE GENOMIC DNA]</scope>
    <source>
        <strain evidence="1 2">JCM 15974</strain>
    </source>
</reference>
<comment type="caution">
    <text evidence="1">The sequence shown here is derived from an EMBL/GenBank/DDBJ whole genome shotgun (WGS) entry which is preliminary data.</text>
</comment>
<dbReference type="RefSeq" id="WP_343911997.1">
    <property type="nucleotide sequence ID" value="NZ_BAAAGE010000002.1"/>
</dbReference>
<name>A0ABN1IQS0_9FLAO</name>
<evidence type="ECO:0000313" key="1">
    <source>
        <dbReference type="EMBL" id="GAA0719151.1"/>
    </source>
</evidence>